<dbReference type="PANTHER" id="PTHR30579:SF3">
    <property type="entry name" value="TRANSCRIPTIONAL REGULATORY PROTEIN"/>
    <property type="match status" value="1"/>
</dbReference>
<evidence type="ECO:0000313" key="6">
    <source>
        <dbReference type="EMBL" id="MDH6503982.1"/>
    </source>
</evidence>
<evidence type="ECO:0000256" key="1">
    <source>
        <dbReference type="ARBA" id="ARBA00009437"/>
    </source>
</evidence>
<dbReference type="InterPro" id="IPR036388">
    <property type="entry name" value="WH-like_DNA-bd_sf"/>
</dbReference>
<keyword evidence="4" id="KW-0804">Transcription</keyword>
<evidence type="ECO:0000256" key="2">
    <source>
        <dbReference type="ARBA" id="ARBA00023015"/>
    </source>
</evidence>
<dbReference type="Pfam" id="PF03466">
    <property type="entry name" value="LysR_substrate"/>
    <property type="match status" value="1"/>
</dbReference>
<evidence type="ECO:0000259" key="5">
    <source>
        <dbReference type="PROSITE" id="PS50931"/>
    </source>
</evidence>
<evidence type="ECO:0000256" key="4">
    <source>
        <dbReference type="ARBA" id="ARBA00023163"/>
    </source>
</evidence>
<dbReference type="SUPFAM" id="SSF53850">
    <property type="entry name" value="Periplasmic binding protein-like II"/>
    <property type="match status" value="1"/>
</dbReference>
<comment type="caution">
    <text evidence="6">The sequence shown here is derived from an EMBL/GenBank/DDBJ whole genome shotgun (WGS) entry which is preliminary data.</text>
</comment>
<keyword evidence="7" id="KW-1185">Reference proteome</keyword>
<keyword evidence="2" id="KW-0805">Transcription regulation</keyword>
<dbReference type="SUPFAM" id="SSF46785">
    <property type="entry name" value="Winged helix' DNA-binding domain"/>
    <property type="match status" value="1"/>
</dbReference>
<accession>A0AA43S608</accession>
<reference evidence="6" key="1">
    <citation type="submission" date="2023-04" db="EMBL/GenBank/DDBJ databases">
        <title>Genome Encyclopedia of Bacteria and Archaea VI: Functional Genomics of Type Strains.</title>
        <authorList>
            <person name="Whitman W."/>
        </authorList>
    </citation>
    <scope>NUCLEOTIDE SEQUENCE</scope>
    <source>
        <strain evidence="6">Enz.4-51</strain>
    </source>
</reference>
<sequence length="291" mass="33294">MNSMNWDHLQYFLALAKDGRLVVAARSLGVNHTTVSRRIQALEREMGVQLFIRNNLGFELTEAGVQLQDIAHKVERQIHGINKNNYAENTEVTGTVRVGATEGFGTYVIGPILHRLSKRYTRISIDLLSLPRIVNLSRREADIAITLQRPTRGPYIVTKLRDYELKLYASKEYLESNPEITTRSDLDKQTFISYVDDLLFSKELSYLDEICKPKQISFRSTSIQSQLQAARSGLGVAILPSFMVAPDSSLQLVLPKEIEVIRSFWMIMPNEYKKIERMNLVWDCIKREASI</sequence>
<dbReference type="InterPro" id="IPR036390">
    <property type="entry name" value="WH_DNA-bd_sf"/>
</dbReference>
<dbReference type="AlphaFoldDB" id="A0AA43S608"/>
<dbReference type="EMBL" id="JARXYA010000005">
    <property type="protein sequence ID" value="MDH6503982.1"/>
    <property type="molecule type" value="Genomic_DNA"/>
</dbReference>
<dbReference type="GO" id="GO:0003700">
    <property type="term" value="F:DNA-binding transcription factor activity"/>
    <property type="evidence" value="ECO:0007669"/>
    <property type="project" value="InterPro"/>
</dbReference>
<dbReference type="RefSeq" id="WP_342394124.1">
    <property type="nucleotide sequence ID" value="NZ_JARXVV010000011.1"/>
</dbReference>
<keyword evidence="3 6" id="KW-0238">DNA-binding</keyword>
<dbReference type="InterPro" id="IPR050176">
    <property type="entry name" value="LTTR"/>
</dbReference>
<feature type="domain" description="HTH lysR-type" evidence="5">
    <location>
        <begin position="4"/>
        <end position="61"/>
    </location>
</feature>
<dbReference type="Proteomes" id="UP001161160">
    <property type="component" value="Unassembled WGS sequence"/>
</dbReference>
<dbReference type="GeneID" id="83596176"/>
<organism evidence="6 7">
    <name type="scientific">Polynucleobacter sphagniphilus</name>
    <dbReference type="NCBI Taxonomy" id="1743169"/>
    <lineage>
        <taxon>Bacteria</taxon>
        <taxon>Pseudomonadati</taxon>
        <taxon>Pseudomonadota</taxon>
        <taxon>Betaproteobacteria</taxon>
        <taxon>Burkholderiales</taxon>
        <taxon>Burkholderiaceae</taxon>
        <taxon>Polynucleobacter</taxon>
    </lineage>
</organism>
<dbReference type="Pfam" id="PF00126">
    <property type="entry name" value="HTH_1"/>
    <property type="match status" value="1"/>
</dbReference>
<evidence type="ECO:0000256" key="3">
    <source>
        <dbReference type="ARBA" id="ARBA00023125"/>
    </source>
</evidence>
<gene>
    <name evidence="6" type="ORF">M2127_001286</name>
</gene>
<name>A0AA43S608_9BURK</name>
<dbReference type="InterPro" id="IPR005119">
    <property type="entry name" value="LysR_subst-bd"/>
</dbReference>
<dbReference type="Gene3D" id="1.10.10.10">
    <property type="entry name" value="Winged helix-like DNA-binding domain superfamily/Winged helix DNA-binding domain"/>
    <property type="match status" value="1"/>
</dbReference>
<dbReference type="PANTHER" id="PTHR30579">
    <property type="entry name" value="TRANSCRIPTIONAL REGULATOR"/>
    <property type="match status" value="1"/>
</dbReference>
<comment type="similarity">
    <text evidence="1">Belongs to the LysR transcriptional regulatory family.</text>
</comment>
<dbReference type="InterPro" id="IPR000847">
    <property type="entry name" value="LysR_HTH_N"/>
</dbReference>
<dbReference type="GO" id="GO:0003677">
    <property type="term" value="F:DNA binding"/>
    <property type="evidence" value="ECO:0007669"/>
    <property type="project" value="UniProtKB-KW"/>
</dbReference>
<evidence type="ECO:0000313" key="7">
    <source>
        <dbReference type="Proteomes" id="UP001161160"/>
    </source>
</evidence>
<dbReference type="Gene3D" id="3.40.190.290">
    <property type="match status" value="1"/>
</dbReference>
<dbReference type="PROSITE" id="PS50931">
    <property type="entry name" value="HTH_LYSR"/>
    <property type="match status" value="1"/>
</dbReference>
<protein>
    <submittedName>
        <fullName evidence="6">DNA-binding transcriptional LysR family regulator</fullName>
    </submittedName>
</protein>
<proteinExistence type="inferred from homology"/>